<dbReference type="Gene3D" id="3.40.630.30">
    <property type="match status" value="1"/>
</dbReference>
<protein>
    <recommendedName>
        <fullName evidence="3">Acetyltransferase (GNAT) domain-containing protein</fullName>
    </recommendedName>
</protein>
<dbReference type="InterPro" id="IPR016181">
    <property type="entry name" value="Acyl_CoA_acyltransferase"/>
</dbReference>
<dbReference type="InParanoid" id="A0A1H9MHG3"/>
<sequence length="434" mass="49333">MLTAFLPLLCHSRKNREEDTLPVKGQENWFLHRFSPAEDLKTAWPEAGREDNFWISPETLAFQVNQPQGLETEAIVLFNKQDDRQVLLTTQTFYFNAAGQVSNSAKGDTSNYDFRRRLLTPFSFKVLCLGQFLTSGPFAQDGLHRLSSSEAADLLPAVAATLTACNPSYVAVLIKDLYPLTDPVTQELQTKKFHLLPADPVMELHLEKNWETMDDYLASLTSKYRVRYRRARSKFAGISRRRLSSRDVAFWRDRMYELYRSTSAGADFNAANLTPAYFPWLARVRSQKKKWTLEAALIPDGQFTLAEPPLPEAGDNLLFGYFNAEGEMIGFTSAIPNGSVMHAHYLGMENSYKHSHHLYHNMLFDLLEDAIAGGFNKLDYGRTALEIKSSIGAVAVDYACLIMARPRLINWLIPFFTSAVYKAPEWTARNPFRQ</sequence>
<evidence type="ECO:0008006" key="3">
    <source>
        <dbReference type="Google" id="ProtNLM"/>
    </source>
</evidence>
<evidence type="ECO:0000313" key="1">
    <source>
        <dbReference type="EMBL" id="SER22959.1"/>
    </source>
</evidence>
<name>A0A1H9MHG3_9BACT</name>
<dbReference type="STRING" id="478744.SAMN05444359_12915"/>
<dbReference type="Proteomes" id="UP000199021">
    <property type="component" value="Unassembled WGS sequence"/>
</dbReference>
<proteinExistence type="predicted"/>
<organism evidence="1 2">
    <name type="scientific">Neolewinella agarilytica</name>
    <dbReference type="NCBI Taxonomy" id="478744"/>
    <lineage>
        <taxon>Bacteria</taxon>
        <taxon>Pseudomonadati</taxon>
        <taxon>Bacteroidota</taxon>
        <taxon>Saprospiria</taxon>
        <taxon>Saprospirales</taxon>
        <taxon>Lewinellaceae</taxon>
        <taxon>Neolewinella</taxon>
    </lineage>
</organism>
<gene>
    <name evidence="1" type="ORF">SAMN05444359_12915</name>
</gene>
<reference evidence="2" key="1">
    <citation type="submission" date="2016-10" db="EMBL/GenBank/DDBJ databases">
        <authorList>
            <person name="Varghese N."/>
            <person name="Submissions S."/>
        </authorList>
    </citation>
    <scope>NUCLEOTIDE SEQUENCE [LARGE SCALE GENOMIC DNA]</scope>
    <source>
        <strain evidence="2">DSM 24740</strain>
    </source>
</reference>
<accession>A0A1H9MHG3</accession>
<dbReference type="AlphaFoldDB" id="A0A1H9MHG3"/>
<dbReference type="SUPFAM" id="SSF55729">
    <property type="entry name" value="Acyl-CoA N-acyltransferases (Nat)"/>
    <property type="match status" value="1"/>
</dbReference>
<dbReference type="EMBL" id="FOFB01000029">
    <property type="protein sequence ID" value="SER22959.1"/>
    <property type="molecule type" value="Genomic_DNA"/>
</dbReference>
<evidence type="ECO:0000313" key="2">
    <source>
        <dbReference type="Proteomes" id="UP000199021"/>
    </source>
</evidence>
<keyword evidence="2" id="KW-1185">Reference proteome</keyword>